<dbReference type="Proteomes" id="UP000825935">
    <property type="component" value="Chromosome 33"/>
</dbReference>
<dbReference type="AlphaFoldDB" id="A0A8T2QN31"/>
<evidence type="ECO:0000259" key="3">
    <source>
        <dbReference type="Pfam" id="PF12819"/>
    </source>
</evidence>
<keyword evidence="2" id="KW-0732">Signal</keyword>
<reference evidence="4" key="1">
    <citation type="submission" date="2021-08" db="EMBL/GenBank/DDBJ databases">
        <title>WGS assembly of Ceratopteris richardii.</title>
        <authorList>
            <person name="Marchant D.B."/>
            <person name="Chen G."/>
            <person name="Jenkins J."/>
            <person name="Shu S."/>
            <person name="Leebens-Mack J."/>
            <person name="Grimwood J."/>
            <person name="Schmutz J."/>
            <person name="Soltis P."/>
            <person name="Soltis D."/>
            <person name="Chen Z.-H."/>
        </authorList>
    </citation>
    <scope>NUCLEOTIDE SEQUENCE</scope>
    <source>
        <strain evidence="4">Whitten #5841</strain>
        <tissue evidence="4">Leaf</tissue>
    </source>
</reference>
<dbReference type="Gene3D" id="2.60.120.430">
    <property type="entry name" value="Galactose-binding lectin"/>
    <property type="match status" value="1"/>
</dbReference>
<feature type="domain" description="Malectin-like" evidence="3">
    <location>
        <begin position="35"/>
        <end position="323"/>
    </location>
</feature>
<sequence>MDIGALATRLCIAVVISVINLSGKSTANGPGFVSIDCGGNSTYSDVNEILWTPDSGTNGVDGEVFSVSPPAYAGLDKTPLSSIRFFRGNQSKYCYVFDEGIVQGKAYLVRASFWAGSQLPYRTKVANSVNFKLLIYADEWDTVLITFPQTSREVNKEIYVFAMRENIEVCLSGSTISNSDVPFISSLVLRPLSDSLHAITFSVTYHKSRPLMTVSRKNYGAPDPSYYVRYSEGQPAGYGDIYDRIWEPDTEGTRLVTDQNITVDSNSDWVPIAVMQTARSENSTFNLHFEVASFSWYVFYEYIAEISADVTASGQRVFSIEVRVGPMRTSFIEGHAQTFDRKTMFSAREI</sequence>
<dbReference type="InterPro" id="IPR024788">
    <property type="entry name" value="Malectin-like_Carb-bd_dom"/>
</dbReference>
<dbReference type="PANTHER" id="PTHR45631:SF19">
    <property type="entry name" value="PROTEIN KINASE DOMAIN-CONTAINING PROTEIN"/>
    <property type="match status" value="1"/>
</dbReference>
<feature type="chain" id="PRO_5035741146" description="Malectin-like domain-containing protein" evidence="2">
    <location>
        <begin position="28"/>
        <end position="350"/>
    </location>
</feature>
<dbReference type="PANTHER" id="PTHR45631">
    <property type="entry name" value="OS07G0107800 PROTEIN-RELATED"/>
    <property type="match status" value="1"/>
</dbReference>
<comment type="subcellular location">
    <subcellularLocation>
        <location evidence="1">Membrane</location>
        <topology evidence="1">Single-pass membrane protein</topology>
    </subcellularLocation>
</comment>
<organism evidence="4 5">
    <name type="scientific">Ceratopteris richardii</name>
    <name type="common">Triangle waterfern</name>
    <dbReference type="NCBI Taxonomy" id="49495"/>
    <lineage>
        <taxon>Eukaryota</taxon>
        <taxon>Viridiplantae</taxon>
        <taxon>Streptophyta</taxon>
        <taxon>Embryophyta</taxon>
        <taxon>Tracheophyta</taxon>
        <taxon>Polypodiopsida</taxon>
        <taxon>Polypodiidae</taxon>
        <taxon>Polypodiales</taxon>
        <taxon>Pteridineae</taxon>
        <taxon>Pteridaceae</taxon>
        <taxon>Parkerioideae</taxon>
        <taxon>Ceratopteris</taxon>
    </lineage>
</organism>
<evidence type="ECO:0000313" key="5">
    <source>
        <dbReference type="Proteomes" id="UP000825935"/>
    </source>
</evidence>
<dbReference type="EMBL" id="CM035438">
    <property type="protein sequence ID" value="KAH7285339.1"/>
    <property type="molecule type" value="Genomic_DNA"/>
</dbReference>
<protein>
    <recommendedName>
        <fullName evidence="3">Malectin-like domain-containing protein</fullName>
    </recommendedName>
</protein>
<keyword evidence="5" id="KW-1185">Reference proteome</keyword>
<accession>A0A8T2QN31</accession>
<proteinExistence type="predicted"/>
<name>A0A8T2QN31_CERRI</name>
<dbReference type="OMA" id="WIADSTR"/>
<dbReference type="GO" id="GO:0016020">
    <property type="term" value="C:membrane"/>
    <property type="evidence" value="ECO:0007669"/>
    <property type="project" value="UniProtKB-SubCell"/>
</dbReference>
<comment type="caution">
    <text evidence="4">The sequence shown here is derived from an EMBL/GenBank/DDBJ whole genome shotgun (WGS) entry which is preliminary data.</text>
</comment>
<feature type="signal peptide" evidence="2">
    <location>
        <begin position="1"/>
        <end position="27"/>
    </location>
</feature>
<evidence type="ECO:0000256" key="2">
    <source>
        <dbReference type="SAM" id="SignalP"/>
    </source>
</evidence>
<evidence type="ECO:0000313" key="4">
    <source>
        <dbReference type="EMBL" id="KAH7285339.1"/>
    </source>
</evidence>
<evidence type="ECO:0000256" key="1">
    <source>
        <dbReference type="ARBA" id="ARBA00004167"/>
    </source>
</evidence>
<gene>
    <name evidence="4" type="ORF">KP509_33G024000</name>
</gene>
<dbReference type="Pfam" id="PF12819">
    <property type="entry name" value="Malectin_like"/>
    <property type="match status" value="1"/>
</dbReference>
<dbReference type="OrthoDB" id="2017114at2759"/>